<evidence type="ECO:0000313" key="9">
    <source>
        <dbReference type="EMBL" id="MBB5019790.1"/>
    </source>
</evidence>
<dbReference type="SMART" id="SM00244">
    <property type="entry name" value="PHB"/>
    <property type="match status" value="1"/>
</dbReference>
<proteinExistence type="inferred from homology"/>
<evidence type="ECO:0000313" key="10">
    <source>
        <dbReference type="Proteomes" id="UP000575898"/>
    </source>
</evidence>
<organism evidence="9 10">
    <name type="scientific">Chitinivorax tropicus</name>
    <dbReference type="NCBI Taxonomy" id="714531"/>
    <lineage>
        <taxon>Bacteria</taxon>
        <taxon>Pseudomonadati</taxon>
        <taxon>Pseudomonadota</taxon>
        <taxon>Betaproteobacteria</taxon>
        <taxon>Chitinivorax</taxon>
    </lineage>
</organism>
<dbReference type="InterPro" id="IPR001107">
    <property type="entry name" value="Band_7"/>
</dbReference>
<dbReference type="NCBIfam" id="TIGR01933">
    <property type="entry name" value="hflK"/>
    <property type="match status" value="1"/>
</dbReference>
<comment type="subunit">
    <text evidence="6">HflC and HflK may interact to form a multimeric complex.</text>
</comment>
<dbReference type="InterPro" id="IPR050710">
    <property type="entry name" value="Band7/mec-2_domain"/>
</dbReference>
<feature type="region of interest" description="Disordered" evidence="7">
    <location>
        <begin position="356"/>
        <end position="399"/>
    </location>
</feature>
<evidence type="ECO:0000256" key="4">
    <source>
        <dbReference type="ARBA" id="ARBA00022989"/>
    </source>
</evidence>
<keyword evidence="3" id="KW-0812">Transmembrane</keyword>
<keyword evidence="9" id="KW-0645">Protease</keyword>
<evidence type="ECO:0000259" key="8">
    <source>
        <dbReference type="SMART" id="SM00244"/>
    </source>
</evidence>
<reference evidence="9 10" key="1">
    <citation type="submission" date="2020-08" db="EMBL/GenBank/DDBJ databases">
        <title>Genomic Encyclopedia of Type Strains, Phase IV (KMG-IV): sequencing the most valuable type-strain genomes for metagenomic binning, comparative biology and taxonomic classification.</title>
        <authorList>
            <person name="Goeker M."/>
        </authorList>
    </citation>
    <scope>NUCLEOTIDE SEQUENCE [LARGE SCALE GENOMIC DNA]</scope>
    <source>
        <strain evidence="9 10">DSM 27165</strain>
    </source>
</reference>
<evidence type="ECO:0000256" key="1">
    <source>
        <dbReference type="ARBA" id="ARBA00004167"/>
    </source>
</evidence>
<dbReference type="PANTHER" id="PTHR43327">
    <property type="entry name" value="STOMATIN-LIKE PROTEIN 2, MITOCHONDRIAL"/>
    <property type="match status" value="1"/>
</dbReference>
<feature type="domain" description="Band 7" evidence="8">
    <location>
        <begin position="69"/>
        <end position="247"/>
    </location>
</feature>
<dbReference type="CDD" id="cd03404">
    <property type="entry name" value="SPFH_HflK"/>
    <property type="match status" value="1"/>
</dbReference>
<dbReference type="RefSeq" id="WP_184041190.1">
    <property type="nucleotide sequence ID" value="NZ_JACHHY010000020.1"/>
</dbReference>
<dbReference type="Proteomes" id="UP000575898">
    <property type="component" value="Unassembled WGS sequence"/>
</dbReference>
<dbReference type="SUPFAM" id="SSF117892">
    <property type="entry name" value="Band 7/SPFH domain"/>
    <property type="match status" value="1"/>
</dbReference>
<gene>
    <name evidence="9" type="ORF">HNQ59_003098</name>
</gene>
<accession>A0A840MMZ6</accession>
<keyword evidence="4" id="KW-1133">Transmembrane helix</keyword>
<dbReference type="InterPro" id="IPR036013">
    <property type="entry name" value="Band_7/SPFH_dom_sf"/>
</dbReference>
<dbReference type="GO" id="GO:0006508">
    <property type="term" value="P:proteolysis"/>
    <property type="evidence" value="ECO:0007669"/>
    <property type="project" value="UniProtKB-KW"/>
</dbReference>
<dbReference type="Gene3D" id="3.30.479.30">
    <property type="entry name" value="Band 7 domain"/>
    <property type="match status" value="1"/>
</dbReference>
<comment type="similarity">
    <text evidence="2 6">Belongs to the band 7/mec-2 family. HflK subfamily.</text>
</comment>
<keyword evidence="5" id="KW-0472">Membrane</keyword>
<dbReference type="GO" id="GO:0016020">
    <property type="term" value="C:membrane"/>
    <property type="evidence" value="ECO:0007669"/>
    <property type="project" value="UniProtKB-SubCell"/>
</dbReference>
<dbReference type="InterPro" id="IPR020980">
    <property type="entry name" value="Membrane_HflK_N"/>
</dbReference>
<feature type="compositionally biased region" description="Basic and acidic residues" evidence="7">
    <location>
        <begin position="389"/>
        <end position="399"/>
    </location>
</feature>
<sequence>MAQNDPQWGKRGNDGPPDLDELIKKMTARLSGMFGGKPNGQPPTSGGGKVFAGGAGLIGGVVAALWLASGFYSIDPSEHAVITRFGKAVDEVADAGLHWRWPYPIERHEVVNMSGIRAVEVGHRGGGRTKVPEEALMVTGDQNIIDVQFAVQYQVENASNFLFSNAFIDPDGKDLVLQVAESAIREVVGRNKIDFTLNEGRATIARDTEVLMAAMLKRYKSGIRITSVQMRNAQPPEQVQAAFDDANKAGQDKDRLKSEGEAYANDVVPKARGLAARLQEEAIAHRQRVVSTAEGDVSRFNQIYAEYKKAPAVTRERMYIDMMQQVMTNTSKVVVDQKGGSNLLYLPLDKLMQMNNPASLPATSSPTSSGTDNLQRSPVEVMTQPVDLGRGRGREREGR</sequence>
<keyword evidence="10" id="KW-1185">Reference proteome</keyword>
<name>A0A840MMZ6_9PROT</name>
<feature type="compositionally biased region" description="Low complexity" evidence="7">
    <location>
        <begin position="357"/>
        <end position="369"/>
    </location>
</feature>
<evidence type="ECO:0000256" key="2">
    <source>
        <dbReference type="ARBA" id="ARBA00006971"/>
    </source>
</evidence>
<dbReference type="Pfam" id="PF01145">
    <property type="entry name" value="Band_7"/>
    <property type="match status" value="1"/>
</dbReference>
<dbReference type="GO" id="GO:0008233">
    <property type="term" value="F:peptidase activity"/>
    <property type="evidence" value="ECO:0007669"/>
    <property type="project" value="UniProtKB-KW"/>
</dbReference>
<dbReference type="EMBL" id="JACHHY010000020">
    <property type="protein sequence ID" value="MBB5019790.1"/>
    <property type="molecule type" value="Genomic_DNA"/>
</dbReference>
<comment type="function">
    <text evidence="6">HflC and HflK could encode or regulate a protease.</text>
</comment>
<dbReference type="PANTHER" id="PTHR43327:SF2">
    <property type="entry name" value="MODULATOR OF FTSH PROTEASE HFLK"/>
    <property type="match status" value="1"/>
</dbReference>
<evidence type="ECO:0000256" key="7">
    <source>
        <dbReference type="SAM" id="MobiDB-lite"/>
    </source>
</evidence>
<protein>
    <recommendedName>
        <fullName evidence="6">Protein HflK</fullName>
    </recommendedName>
</protein>
<dbReference type="InterPro" id="IPR010201">
    <property type="entry name" value="HflK"/>
</dbReference>
<dbReference type="Pfam" id="PF12221">
    <property type="entry name" value="HflK_N"/>
    <property type="match status" value="1"/>
</dbReference>
<comment type="caution">
    <text evidence="9">The sequence shown here is derived from an EMBL/GenBank/DDBJ whole genome shotgun (WGS) entry which is preliminary data.</text>
</comment>
<comment type="subcellular location">
    <subcellularLocation>
        <location evidence="1">Membrane</location>
        <topology evidence="1">Single-pass membrane protein</topology>
    </subcellularLocation>
</comment>
<keyword evidence="9" id="KW-0378">Hydrolase</keyword>
<evidence type="ECO:0000256" key="5">
    <source>
        <dbReference type="ARBA" id="ARBA00023136"/>
    </source>
</evidence>
<evidence type="ECO:0000256" key="6">
    <source>
        <dbReference type="RuleBase" id="RU364113"/>
    </source>
</evidence>
<evidence type="ECO:0000256" key="3">
    <source>
        <dbReference type="ARBA" id="ARBA00022692"/>
    </source>
</evidence>
<dbReference type="AlphaFoldDB" id="A0A840MMZ6"/>